<dbReference type="EC" id="3.4.-.-" evidence="2"/>
<accession>A0A422N670</accession>
<keyword evidence="3" id="KW-1185">Reference proteome</keyword>
<dbReference type="GO" id="GO:0016787">
    <property type="term" value="F:hydrolase activity"/>
    <property type="evidence" value="ECO:0007669"/>
    <property type="project" value="UniProtKB-KW"/>
</dbReference>
<evidence type="ECO:0000313" key="2">
    <source>
        <dbReference type="EMBL" id="RNF00932.1"/>
    </source>
</evidence>
<feature type="region of interest" description="Disordered" evidence="1">
    <location>
        <begin position="183"/>
        <end position="218"/>
    </location>
</feature>
<dbReference type="GeneID" id="40322320"/>
<protein>
    <submittedName>
        <fullName evidence="2">Peptide hydrolase</fullName>
        <ecNumber evidence="2">3.4.-.-</ecNumber>
    </submittedName>
</protein>
<proteinExistence type="predicted"/>
<name>A0A422N670_9TRYP</name>
<dbReference type="EMBL" id="MKKU01000854">
    <property type="protein sequence ID" value="RNF00932.1"/>
    <property type="molecule type" value="Genomic_DNA"/>
</dbReference>
<dbReference type="AlphaFoldDB" id="A0A422N670"/>
<dbReference type="RefSeq" id="XP_029224346.1">
    <property type="nucleotide sequence ID" value="XM_029375552.1"/>
</dbReference>
<reference evidence="2 3" key="1">
    <citation type="journal article" date="2018" name="BMC Genomics">
        <title>Genomic comparison of Trypanosoma conorhini and Trypanosoma rangeli to Trypanosoma cruzi strains of high and low virulence.</title>
        <authorList>
            <person name="Bradwell K.R."/>
            <person name="Koparde V.N."/>
            <person name="Matveyev A.V."/>
            <person name="Serrano M.G."/>
            <person name="Alves J.M."/>
            <person name="Parikh H."/>
            <person name="Huang B."/>
            <person name="Lee V."/>
            <person name="Espinosa-Alvarez O."/>
            <person name="Ortiz P.A."/>
            <person name="Costa-Martins A.G."/>
            <person name="Teixeira M.M."/>
            <person name="Buck G.A."/>
        </authorList>
    </citation>
    <scope>NUCLEOTIDE SEQUENCE [LARGE SCALE GENOMIC DNA]</scope>
    <source>
        <strain evidence="2 3">025E</strain>
    </source>
</reference>
<gene>
    <name evidence="2" type="ORF">Tco025E_08709</name>
</gene>
<keyword evidence="2" id="KW-0378">Hydrolase</keyword>
<evidence type="ECO:0000313" key="3">
    <source>
        <dbReference type="Proteomes" id="UP000284403"/>
    </source>
</evidence>
<comment type="caution">
    <text evidence="2">The sequence shown here is derived from an EMBL/GenBank/DDBJ whole genome shotgun (WGS) entry which is preliminary data.</text>
</comment>
<dbReference type="Proteomes" id="UP000284403">
    <property type="component" value="Unassembled WGS sequence"/>
</dbReference>
<sequence>MQLLCDAVSAWMATTGLPLSDKTSFLVMRHGGSHKTAIPAFFTINGRQYPCGNHPHKILGVTVDPPLNFEEDARCREAKVRQLLPRLKPLCGRQHPTRVRPYAWAIGQVLLYGCEARTLSCAASVMLQLSSSWTSVVKAVMGLPSNAGNADAHLDNAFLSLEACARRRIMKAAAVRASLPRSAEDPVLRAPLPPAPRAEPSPAAVSTRSSAGADRPGGVLSPACSHASVGCDGTVATHCGATSPLPCAPVPVRHSH</sequence>
<evidence type="ECO:0000256" key="1">
    <source>
        <dbReference type="SAM" id="MobiDB-lite"/>
    </source>
</evidence>
<organism evidence="2 3">
    <name type="scientific">Trypanosoma conorhini</name>
    <dbReference type="NCBI Taxonomy" id="83891"/>
    <lineage>
        <taxon>Eukaryota</taxon>
        <taxon>Discoba</taxon>
        <taxon>Euglenozoa</taxon>
        <taxon>Kinetoplastea</taxon>
        <taxon>Metakinetoplastina</taxon>
        <taxon>Trypanosomatida</taxon>
        <taxon>Trypanosomatidae</taxon>
        <taxon>Trypanosoma</taxon>
    </lineage>
</organism>
<dbReference type="OrthoDB" id="10610638at2759"/>